<proteinExistence type="inferred from homology"/>
<protein>
    <recommendedName>
        <fullName evidence="2">RNA polymerase sigma factor SigS</fullName>
    </recommendedName>
</protein>
<evidence type="ECO:0000256" key="2">
    <source>
        <dbReference type="ARBA" id="ARBA00021245"/>
    </source>
</evidence>
<dbReference type="InterPro" id="IPR036388">
    <property type="entry name" value="WH-like_DNA-bd_sf"/>
</dbReference>
<evidence type="ECO:0000313" key="7">
    <source>
        <dbReference type="Proteomes" id="UP001060112"/>
    </source>
</evidence>
<name>A0ABY5HXY1_9FIRM</name>
<organism evidence="6 7">
    <name type="scientific">Allocoprobacillus halotolerans</name>
    <dbReference type="NCBI Taxonomy" id="2944914"/>
    <lineage>
        <taxon>Bacteria</taxon>
        <taxon>Bacillati</taxon>
        <taxon>Bacillota</taxon>
        <taxon>Erysipelotrichia</taxon>
        <taxon>Erysipelotrichales</taxon>
        <taxon>Erysipelotrichaceae</taxon>
        <taxon>Allocoprobacillus</taxon>
    </lineage>
</organism>
<comment type="similarity">
    <text evidence="1">Belongs to the sigma-70 factor family.</text>
</comment>
<dbReference type="InterPro" id="IPR000792">
    <property type="entry name" value="Tscrpt_reg_LuxR_C"/>
</dbReference>
<keyword evidence="7" id="KW-1185">Reference proteome</keyword>
<reference evidence="6" key="1">
    <citation type="submission" date="2022-07" db="EMBL/GenBank/DDBJ databases">
        <title>Faecal culturing of patients with breast cancer.</title>
        <authorList>
            <person name="Teng N.M.Y."/>
            <person name="Kiu R."/>
            <person name="Evans R."/>
            <person name="Baker D.J."/>
            <person name="Zenner C."/>
            <person name="Robinson S.D."/>
            <person name="Hall L.J."/>
        </authorList>
    </citation>
    <scope>NUCLEOTIDE SEQUENCE</scope>
    <source>
        <strain evidence="6">LH1062</strain>
    </source>
</reference>
<dbReference type="Pfam" id="PF04542">
    <property type="entry name" value="Sigma70_r2"/>
    <property type="match status" value="1"/>
</dbReference>
<dbReference type="NCBIfam" id="TIGR02937">
    <property type="entry name" value="sigma70-ECF"/>
    <property type="match status" value="1"/>
</dbReference>
<dbReference type="InterPro" id="IPR007627">
    <property type="entry name" value="RNA_pol_sigma70_r2"/>
</dbReference>
<feature type="domain" description="RNA polymerase sigma-70 region 2" evidence="5">
    <location>
        <begin position="25"/>
        <end position="95"/>
    </location>
</feature>
<dbReference type="Proteomes" id="UP001060112">
    <property type="component" value="Chromosome"/>
</dbReference>
<evidence type="ECO:0000313" key="6">
    <source>
        <dbReference type="EMBL" id="UTY37914.1"/>
    </source>
</evidence>
<dbReference type="SUPFAM" id="SSF46894">
    <property type="entry name" value="C-terminal effector domain of the bipartite response regulators"/>
    <property type="match status" value="1"/>
</dbReference>
<dbReference type="Gene3D" id="1.10.10.10">
    <property type="entry name" value="Winged helix-like DNA-binding domain superfamily/Winged helix DNA-binding domain"/>
    <property type="match status" value="1"/>
</dbReference>
<dbReference type="InterPro" id="IPR014284">
    <property type="entry name" value="RNA_pol_sigma-70_dom"/>
</dbReference>
<dbReference type="RefSeq" id="WP_290137881.1">
    <property type="nucleotide sequence ID" value="NZ_CP101620.1"/>
</dbReference>
<gene>
    <name evidence="6" type="ORF">NMU03_09305</name>
</gene>
<dbReference type="InterPro" id="IPR013325">
    <property type="entry name" value="RNA_pol_sigma_r2"/>
</dbReference>
<accession>A0ABY5HXY1</accession>
<comment type="function">
    <text evidence="3">Sigma factors are initiation factors that promote the attachment of RNA polymerase to specific initiation sites and are then released. Sigma-S contributes to the protection against external stress, thus playing a role in cellular fitness and survival.</text>
</comment>
<evidence type="ECO:0000259" key="4">
    <source>
        <dbReference type="Pfam" id="PF00196"/>
    </source>
</evidence>
<dbReference type="Pfam" id="PF00196">
    <property type="entry name" value="GerE"/>
    <property type="match status" value="1"/>
</dbReference>
<feature type="domain" description="HTH luxR-type" evidence="4">
    <location>
        <begin position="154"/>
        <end position="196"/>
    </location>
</feature>
<sequence>MKRYNNDDELVYLMRCGSEQAREILYKRYYRIASKWMLAFSKYFVSGYELEDFIQMAMICFHDVIDSYRDDQQANLSTFMKVSITKRILSLLRVNKDICYRKETKILSLDSYADEQNKTRYVDMVADIHERYQPDVELFVKETETYYSTQIDAIISPREKQVMEYKNIGYDEIEIAKMLHISVKSVYNAVYRYSKKIVGIDVPK</sequence>
<dbReference type="EMBL" id="CP101620">
    <property type="protein sequence ID" value="UTY37914.1"/>
    <property type="molecule type" value="Genomic_DNA"/>
</dbReference>
<evidence type="ECO:0000256" key="1">
    <source>
        <dbReference type="ARBA" id="ARBA00007788"/>
    </source>
</evidence>
<dbReference type="InterPro" id="IPR016032">
    <property type="entry name" value="Sig_transdc_resp-reg_C-effctor"/>
</dbReference>
<evidence type="ECO:0000259" key="5">
    <source>
        <dbReference type="Pfam" id="PF04542"/>
    </source>
</evidence>
<dbReference type="SUPFAM" id="SSF88946">
    <property type="entry name" value="Sigma2 domain of RNA polymerase sigma factors"/>
    <property type="match status" value="1"/>
</dbReference>
<evidence type="ECO:0000256" key="3">
    <source>
        <dbReference type="ARBA" id="ARBA00024701"/>
    </source>
</evidence>
<dbReference type="Gene3D" id="1.10.1740.10">
    <property type="match status" value="1"/>
</dbReference>